<dbReference type="OrthoDB" id="1937829at2759"/>
<dbReference type="GO" id="GO:0003723">
    <property type="term" value="F:RNA binding"/>
    <property type="evidence" value="ECO:0007669"/>
    <property type="project" value="InterPro"/>
</dbReference>
<dbReference type="AlphaFoldDB" id="A0A8K0HI22"/>
<evidence type="ECO:0000256" key="2">
    <source>
        <dbReference type="PROSITE-ProRule" id="PRU00708"/>
    </source>
</evidence>
<gene>
    <name evidence="3" type="ORF">FNV43_RR02896</name>
</gene>
<feature type="repeat" description="PPR" evidence="2">
    <location>
        <begin position="102"/>
        <end position="136"/>
    </location>
</feature>
<dbReference type="GO" id="GO:0009451">
    <property type="term" value="P:RNA modification"/>
    <property type="evidence" value="ECO:0007669"/>
    <property type="project" value="InterPro"/>
</dbReference>
<evidence type="ECO:0000313" key="4">
    <source>
        <dbReference type="Proteomes" id="UP000796880"/>
    </source>
</evidence>
<accession>A0A8K0HI22</accession>
<keyword evidence="1" id="KW-0677">Repeat</keyword>
<comment type="caution">
    <text evidence="3">The sequence shown here is derived from an EMBL/GenBank/DDBJ whole genome shotgun (WGS) entry which is preliminary data.</text>
</comment>
<dbReference type="PANTHER" id="PTHR47926">
    <property type="entry name" value="PENTATRICOPEPTIDE REPEAT-CONTAINING PROTEIN"/>
    <property type="match status" value="1"/>
</dbReference>
<organism evidence="3 4">
    <name type="scientific">Rhamnella rubrinervis</name>
    <dbReference type="NCBI Taxonomy" id="2594499"/>
    <lineage>
        <taxon>Eukaryota</taxon>
        <taxon>Viridiplantae</taxon>
        <taxon>Streptophyta</taxon>
        <taxon>Embryophyta</taxon>
        <taxon>Tracheophyta</taxon>
        <taxon>Spermatophyta</taxon>
        <taxon>Magnoliopsida</taxon>
        <taxon>eudicotyledons</taxon>
        <taxon>Gunneridae</taxon>
        <taxon>Pentapetalae</taxon>
        <taxon>rosids</taxon>
        <taxon>fabids</taxon>
        <taxon>Rosales</taxon>
        <taxon>Rhamnaceae</taxon>
        <taxon>rhamnoid group</taxon>
        <taxon>Rhamneae</taxon>
        <taxon>Rhamnella</taxon>
    </lineage>
</organism>
<proteinExistence type="predicted"/>
<dbReference type="Proteomes" id="UP000796880">
    <property type="component" value="Unassembled WGS sequence"/>
</dbReference>
<dbReference type="Pfam" id="PF01535">
    <property type="entry name" value="PPR"/>
    <property type="match status" value="2"/>
</dbReference>
<dbReference type="EMBL" id="VOIH02000002">
    <property type="protein sequence ID" value="KAF3452463.1"/>
    <property type="molecule type" value="Genomic_DNA"/>
</dbReference>
<dbReference type="NCBIfam" id="TIGR00756">
    <property type="entry name" value="PPR"/>
    <property type="match status" value="2"/>
</dbReference>
<dbReference type="Pfam" id="PF13041">
    <property type="entry name" value="PPR_2"/>
    <property type="match status" value="1"/>
</dbReference>
<name>A0A8K0HI22_9ROSA</name>
<evidence type="ECO:0000256" key="1">
    <source>
        <dbReference type="ARBA" id="ARBA00022737"/>
    </source>
</evidence>
<dbReference type="InterPro" id="IPR002885">
    <property type="entry name" value="PPR_rpt"/>
</dbReference>
<keyword evidence="4" id="KW-1185">Reference proteome</keyword>
<evidence type="ECO:0008006" key="5">
    <source>
        <dbReference type="Google" id="ProtNLM"/>
    </source>
</evidence>
<dbReference type="InterPro" id="IPR046960">
    <property type="entry name" value="PPR_At4g14850-like_plant"/>
</dbReference>
<dbReference type="Gene3D" id="1.25.40.10">
    <property type="entry name" value="Tetratricopeptide repeat domain"/>
    <property type="match status" value="2"/>
</dbReference>
<evidence type="ECO:0000313" key="3">
    <source>
        <dbReference type="EMBL" id="KAF3452463.1"/>
    </source>
</evidence>
<feature type="repeat" description="PPR" evidence="2">
    <location>
        <begin position="203"/>
        <end position="237"/>
    </location>
</feature>
<dbReference type="PROSITE" id="PS51375">
    <property type="entry name" value="PPR"/>
    <property type="match status" value="2"/>
</dbReference>
<protein>
    <recommendedName>
        <fullName evidence="5">Pentatricopeptide repeat-containing protein</fullName>
    </recommendedName>
</protein>
<reference evidence="3" key="1">
    <citation type="submission" date="2020-03" db="EMBL/GenBank/DDBJ databases">
        <title>A high-quality chromosome-level genome assembly of a woody plant with both climbing and erect habits, Rhamnella rubrinervis.</title>
        <authorList>
            <person name="Lu Z."/>
            <person name="Yang Y."/>
            <person name="Zhu X."/>
            <person name="Sun Y."/>
        </authorList>
    </citation>
    <scope>NUCLEOTIDE SEQUENCE</scope>
    <source>
        <strain evidence="3">BYM</strain>
        <tissue evidence="3">Leaf</tissue>
    </source>
</reference>
<dbReference type="FunFam" id="1.25.40.10:FF:000682">
    <property type="entry name" value="Pentatricopeptide repeat-containing protein At3g16610"/>
    <property type="match status" value="1"/>
</dbReference>
<sequence>MHKQNCVSLSRTLRHHARLLYSTQASRITETFLKPLDAETCISLIKQCKTVQSLKSVHASMLRSHLHLNLFLSTNLIANYASLGSISHAYALFSVFSSSSSDVFLWNVMIRGFVDLGFYDRAIFTYKQMLELGISPDNYTFPFVIKACGCVCDFELGVKLHQHVVEHGYDTDVFVGNSLVAMYGKCGRFKVARQVFEKIPEKNVVSWSSMIGAYAQNRCFEEGLSLFARMLDEGIRPHRVSVLNVMACVYRENDADEICRVVRDNKLDLDKSVQNAAMQMYARCRRIDVARGFLIEFVIRIWYLGHP</sequence>
<dbReference type="InterPro" id="IPR011990">
    <property type="entry name" value="TPR-like_helical_dom_sf"/>
</dbReference>